<feature type="transmembrane region" description="Helical" evidence="1">
    <location>
        <begin position="187"/>
        <end position="206"/>
    </location>
</feature>
<feature type="transmembrane region" description="Helical" evidence="1">
    <location>
        <begin position="63"/>
        <end position="86"/>
    </location>
</feature>
<organism evidence="2 3">
    <name type="scientific">Bifidobacterium gallicum DSM 20093 = LMG 11596</name>
    <dbReference type="NCBI Taxonomy" id="561180"/>
    <lineage>
        <taxon>Bacteria</taxon>
        <taxon>Bacillati</taxon>
        <taxon>Actinomycetota</taxon>
        <taxon>Actinomycetes</taxon>
        <taxon>Bifidobacteriales</taxon>
        <taxon>Bifidobacteriaceae</taxon>
        <taxon>Bifidobacterium</taxon>
    </lineage>
</organism>
<dbReference type="EMBL" id="JGYW01000004">
    <property type="protein sequence ID" value="KFI59021.1"/>
    <property type="molecule type" value="Genomic_DNA"/>
</dbReference>
<reference evidence="2 3" key="1">
    <citation type="submission" date="2014-03" db="EMBL/GenBank/DDBJ databases">
        <title>Genomics of Bifidobacteria.</title>
        <authorList>
            <person name="Ventura M."/>
            <person name="Milani C."/>
            <person name="Lugli G.A."/>
        </authorList>
    </citation>
    <scope>NUCLEOTIDE SEQUENCE [LARGE SCALE GENOMIC DNA]</scope>
    <source>
        <strain evidence="2 3">LMG 11596</strain>
    </source>
</reference>
<keyword evidence="1" id="KW-0812">Transmembrane</keyword>
<dbReference type="GO" id="GO:0140359">
    <property type="term" value="F:ABC-type transporter activity"/>
    <property type="evidence" value="ECO:0007669"/>
    <property type="project" value="InterPro"/>
</dbReference>
<dbReference type="Proteomes" id="UP000029074">
    <property type="component" value="Unassembled WGS sequence"/>
</dbReference>
<dbReference type="RefSeq" id="WP_044084732.1">
    <property type="nucleotide sequence ID" value="NZ_ABXB03000007.1"/>
</dbReference>
<feature type="transmembrane region" description="Helical" evidence="1">
    <location>
        <begin position="149"/>
        <end position="175"/>
    </location>
</feature>
<sequence>MSTVNPTPSTSSASASTAATASAASPRTMHATAHPHPDRWRGLTFGGALKSEFIKAKSLTSTWVLCIINVVILAGAAAFMAFAMTFALDGAQVESETFWTSVAAGVSNCIIVAAIYGVMSISSEFSTGSILTSLTAVPRRGLFYASKAVATFVIMFVCSLAGLVLATGITLALLARNGFDHNVFTGPRPLVSILGGALILAVVAVLSQGMGALIRATVGAIIAVIGLFEILPSIVQLLMIYPKTSAFGGTLMHLLPSWCSDQFLAAGGTNVATSMNDLFLANVTVFTPSWGWAGVILLAWAAVFTALGVWRMLRSDIK</sequence>
<dbReference type="OrthoDB" id="3231291at2"/>
<feature type="transmembrane region" description="Helical" evidence="1">
    <location>
        <begin position="98"/>
        <end position="119"/>
    </location>
</feature>
<feature type="transmembrane region" description="Helical" evidence="1">
    <location>
        <begin position="218"/>
        <end position="241"/>
    </location>
</feature>
<evidence type="ECO:0000313" key="3">
    <source>
        <dbReference type="Proteomes" id="UP000029074"/>
    </source>
</evidence>
<evidence type="ECO:0000256" key="1">
    <source>
        <dbReference type="SAM" id="Phobius"/>
    </source>
</evidence>
<keyword evidence="1" id="KW-0472">Membrane</keyword>
<keyword evidence="3" id="KW-1185">Reference proteome</keyword>
<keyword evidence="1" id="KW-1133">Transmembrane helix</keyword>
<accession>A0A087AJS1</accession>
<dbReference type="GO" id="GO:0005886">
    <property type="term" value="C:plasma membrane"/>
    <property type="evidence" value="ECO:0007669"/>
    <property type="project" value="UniProtKB-SubCell"/>
</dbReference>
<comment type="caution">
    <text evidence="2">The sequence shown here is derived from an EMBL/GenBank/DDBJ whole genome shotgun (WGS) entry which is preliminary data.</text>
</comment>
<protein>
    <submittedName>
        <fullName evidence="2">Putative ABC transporter, integral membrane subunit</fullName>
    </submittedName>
</protein>
<proteinExistence type="predicted"/>
<feature type="transmembrane region" description="Helical" evidence="1">
    <location>
        <begin position="290"/>
        <end position="310"/>
    </location>
</feature>
<dbReference type="AlphaFoldDB" id="A0A087AJS1"/>
<gene>
    <name evidence="2" type="ORF">BGLCM_0604</name>
</gene>
<evidence type="ECO:0000313" key="2">
    <source>
        <dbReference type="EMBL" id="KFI59021.1"/>
    </source>
</evidence>
<name>A0A087AJS1_9BIFI</name>